<dbReference type="GO" id="GO:0034707">
    <property type="term" value="C:chloride channel complex"/>
    <property type="evidence" value="ECO:0007669"/>
    <property type="project" value="UniProtKB-KW"/>
</dbReference>
<feature type="transmembrane region" description="Helical" evidence="6">
    <location>
        <begin position="76"/>
        <end position="95"/>
    </location>
</feature>
<comment type="similarity">
    <text evidence="5 6">Belongs to the anion channel-forming bestrophin (TC 1.A.46) family. Calcium-sensitive chloride channel subfamily.</text>
</comment>
<comment type="function">
    <text evidence="6">Forms chloride channels.</text>
</comment>
<evidence type="ECO:0000256" key="5">
    <source>
        <dbReference type="ARBA" id="ARBA00034769"/>
    </source>
</evidence>
<evidence type="ECO:0000256" key="3">
    <source>
        <dbReference type="ARBA" id="ARBA00022989"/>
    </source>
</evidence>
<comment type="subcellular location">
    <subcellularLocation>
        <location evidence="6">Cell membrane</location>
        <topology evidence="6">Multi-pass membrane protein</topology>
    </subcellularLocation>
    <subcellularLocation>
        <location evidence="1">Membrane</location>
    </subcellularLocation>
</comment>
<keyword evidence="6" id="KW-0869">Chloride channel</keyword>
<dbReference type="Proteomes" id="UP001381693">
    <property type="component" value="Unassembled WGS sequence"/>
</dbReference>
<keyword evidence="6" id="KW-0406">Ion transport</keyword>
<feature type="transmembrane region" description="Helical" evidence="6">
    <location>
        <begin position="37"/>
        <end position="55"/>
    </location>
</feature>
<dbReference type="AlphaFoldDB" id="A0AAN8ZVT4"/>
<dbReference type="InterPro" id="IPR000615">
    <property type="entry name" value="Bestrophin"/>
</dbReference>
<sequence length="249" mass="28806">MTVQYTQKVASQTGLGSFAKLLLRWRGSLYKMVWQDMAVYLLVYYTISLVYRFVLSGDSKKTFENLVVSCARFRDLIPVSFVLGFYVSLVVDRWWGTYKSFPWPDNLAILVTTYIKGQDPEGRRIRTTVLRYINLSIAMTLSMISPQVKEKFPSLKFLAGAGYLTDTEMKILEEHERRTRVHRVYVPTMWACKLVEKARIDGRIRTDGLQKVLISEILSVRGKCGELMGWNDHNIPLVYTQVRRITALV</sequence>
<evidence type="ECO:0000256" key="6">
    <source>
        <dbReference type="RuleBase" id="RU363126"/>
    </source>
</evidence>
<keyword evidence="3 6" id="KW-1133">Transmembrane helix</keyword>
<evidence type="ECO:0000256" key="2">
    <source>
        <dbReference type="ARBA" id="ARBA00022692"/>
    </source>
</evidence>
<dbReference type="Pfam" id="PF01062">
    <property type="entry name" value="Bestrophin"/>
    <property type="match status" value="1"/>
</dbReference>
<organism evidence="7 8">
    <name type="scientific">Halocaridina rubra</name>
    <name type="common">Hawaiian red shrimp</name>
    <dbReference type="NCBI Taxonomy" id="373956"/>
    <lineage>
        <taxon>Eukaryota</taxon>
        <taxon>Metazoa</taxon>
        <taxon>Ecdysozoa</taxon>
        <taxon>Arthropoda</taxon>
        <taxon>Crustacea</taxon>
        <taxon>Multicrustacea</taxon>
        <taxon>Malacostraca</taxon>
        <taxon>Eumalacostraca</taxon>
        <taxon>Eucarida</taxon>
        <taxon>Decapoda</taxon>
        <taxon>Pleocyemata</taxon>
        <taxon>Caridea</taxon>
        <taxon>Atyoidea</taxon>
        <taxon>Atyidae</taxon>
        <taxon>Halocaridina</taxon>
    </lineage>
</organism>
<keyword evidence="6" id="KW-0813">Transport</keyword>
<dbReference type="InterPro" id="IPR021134">
    <property type="entry name" value="Bestrophin-like"/>
</dbReference>
<dbReference type="PANTHER" id="PTHR10736:SF65">
    <property type="entry name" value="BESTROPHIN 1, ISOFORM C-RELATED"/>
    <property type="match status" value="1"/>
</dbReference>
<keyword evidence="6" id="KW-0407">Ion channel</keyword>
<keyword evidence="2 6" id="KW-0812">Transmembrane</keyword>
<keyword evidence="6" id="KW-0868">Chloride</keyword>
<protein>
    <recommendedName>
        <fullName evidence="6">Bestrophin homolog</fullName>
    </recommendedName>
</protein>
<evidence type="ECO:0000313" key="7">
    <source>
        <dbReference type="EMBL" id="KAK7070476.1"/>
    </source>
</evidence>
<dbReference type="PANTHER" id="PTHR10736">
    <property type="entry name" value="BESTROPHIN"/>
    <property type="match status" value="1"/>
</dbReference>
<reference evidence="7 8" key="1">
    <citation type="submission" date="2023-11" db="EMBL/GenBank/DDBJ databases">
        <title>Halocaridina rubra genome assembly.</title>
        <authorList>
            <person name="Smith C."/>
        </authorList>
    </citation>
    <scope>NUCLEOTIDE SEQUENCE [LARGE SCALE GENOMIC DNA]</scope>
    <source>
        <strain evidence="7">EP-1</strain>
        <tissue evidence="7">Whole</tissue>
    </source>
</reference>
<evidence type="ECO:0000256" key="4">
    <source>
        <dbReference type="ARBA" id="ARBA00023136"/>
    </source>
</evidence>
<keyword evidence="6" id="KW-1003">Cell membrane</keyword>
<dbReference type="GO" id="GO:0005254">
    <property type="term" value="F:chloride channel activity"/>
    <property type="evidence" value="ECO:0007669"/>
    <property type="project" value="UniProtKB-KW"/>
</dbReference>
<proteinExistence type="inferred from homology"/>
<keyword evidence="4 6" id="KW-0472">Membrane</keyword>
<gene>
    <name evidence="7" type="ORF">SK128_017568</name>
</gene>
<comment type="caution">
    <text evidence="7">The sequence shown here is derived from an EMBL/GenBank/DDBJ whole genome shotgun (WGS) entry which is preliminary data.</text>
</comment>
<keyword evidence="8" id="KW-1185">Reference proteome</keyword>
<dbReference type="EMBL" id="JAXCGZ010015348">
    <property type="protein sequence ID" value="KAK7070476.1"/>
    <property type="molecule type" value="Genomic_DNA"/>
</dbReference>
<accession>A0AAN8ZVT4</accession>
<dbReference type="GO" id="GO:0005886">
    <property type="term" value="C:plasma membrane"/>
    <property type="evidence" value="ECO:0007669"/>
    <property type="project" value="UniProtKB-SubCell"/>
</dbReference>
<name>A0AAN8ZVT4_HALRR</name>
<evidence type="ECO:0000256" key="1">
    <source>
        <dbReference type="ARBA" id="ARBA00004370"/>
    </source>
</evidence>
<evidence type="ECO:0000313" key="8">
    <source>
        <dbReference type="Proteomes" id="UP001381693"/>
    </source>
</evidence>